<keyword evidence="1" id="KW-1133">Transmembrane helix</keyword>
<feature type="transmembrane region" description="Helical" evidence="1">
    <location>
        <begin position="87"/>
        <end position="106"/>
    </location>
</feature>
<sequence>MQTVPIDASDAGRPSAMAIVAAILVGLEGLGIVALTIWQIGALLAGDTESLTSALALLVLSGLGATAVLAFAVAIWRGQSWGRSGGVVTQLLILAVAIGAVTGAYAHPATGVALAVPALVALVLLILAIRSAGGAARTGSEAPPE</sequence>
<evidence type="ECO:0000313" key="3">
    <source>
        <dbReference type="Proteomes" id="UP000199009"/>
    </source>
</evidence>
<keyword evidence="1" id="KW-0812">Transmembrane</keyword>
<reference evidence="2 3" key="1">
    <citation type="submission" date="2016-10" db="EMBL/GenBank/DDBJ databases">
        <authorList>
            <person name="de Groot N.N."/>
        </authorList>
    </citation>
    <scope>NUCLEOTIDE SEQUENCE [LARGE SCALE GENOMIC DNA]</scope>
    <source>
        <strain evidence="2 3">DSM 23142</strain>
    </source>
</reference>
<dbReference type="AlphaFoldDB" id="A0A1G8CK43"/>
<organism evidence="2 3">
    <name type="scientific">Microbacterium pygmaeum</name>
    <dbReference type="NCBI Taxonomy" id="370764"/>
    <lineage>
        <taxon>Bacteria</taxon>
        <taxon>Bacillati</taxon>
        <taxon>Actinomycetota</taxon>
        <taxon>Actinomycetes</taxon>
        <taxon>Micrococcales</taxon>
        <taxon>Microbacteriaceae</taxon>
        <taxon>Microbacterium</taxon>
    </lineage>
</organism>
<gene>
    <name evidence="2" type="ORF">SAMN04489810_3100</name>
</gene>
<dbReference type="STRING" id="370764.SAMN04489810_3100"/>
<accession>A0A1G8CK43</accession>
<name>A0A1G8CK43_9MICO</name>
<feature type="transmembrane region" description="Helical" evidence="1">
    <location>
        <begin position="16"/>
        <end position="41"/>
    </location>
</feature>
<feature type="transmembrane region" description="Helical" evidence="1">
    <location>
        <begin position="53"/>
        <end position="75"/>
    </location>
</feature>
<evidence type="ECO:0000313" key="2">
    <source>
        <dbReference type="EMBL" id="SDH45871.1"/>
    </source>
</evidence>
<evidence type="ECO:0000256" key="1">
    <source>
        <dbReference type="SAM" id="Phobius"/>
    </source>
</evidence>
<protein>
    <submittedName>
        <fullName evidence="2">Uncharacterized protein</fullName>
    </submittedName>
</protein>
<keyword evidence="1" id="KW-0472">Membrane</keyword>
<feature type="transmembrane region" description="Helical" evidence="1">
    <location>
        <begin position="112"/>
        <end position="129"/>
    </location>
</feature>
<proteinExistence type="predicted"/>
<keyword evidence="3" id="KW-1185">Reference proteome</keyword>
<dbReference type="Proteomes" id="UP000199009">
    <property type="component" value="Chromosome I"/>
</dbReference>
<dbReference type="EMBL" id="LT629692">
    <property type="protein sequence ID" value="SDH45871.1"/>
    <property type="molecule type" value="Genomic_DNA"/>
</dbReference>